<comment type="caution">
    <text evidence="3">The sequence shown here is derived from an EMBL/GenBank/DDBJ whole genome shotgun (WGS) entry which is preliminary data.</text>
</comment>
<evidence type="ECO:0000313" key="4">
    <source>
        <dbReference type="Proteomes" id="UP001595833"/>
    </source>
</evidence>
<gene>
    <name evidence="3" type="ORF">ACFPFM_32740</name>
</gene>
<dbReference type="RefSeq" id="WP_344041190.1">
    <property type="nucleotide sequence ID" value="NZ_BAAAKE010000027.1"/>
</dbReference>
<evidence type="ECO:0000256" key="1">
    <source>
        <dbReference type="SAM" id="MobiDB-lite"/>
    </source>
</evidence>
<dbReference type="EMBL" id="JBHSJB010000032">
    <property type="protein sequence ID" value="MFC5058504.1"/>
    <property type="molecule type" value="Genomic_DNA"/>
</dbReference>
<evidence type="ECO:0008006" key="5">
    <source>
        <dbReference type="Google" id="ProtNLM"/>
    </source>
</evidence>
<keyword evidence="4" id="KW-1185">Reference proteome</keyword>
<keyword evidence="2" id="KW-0732">Signal</keyword>
<sequence>MRAVLIKAARVAVALAVVTTGVVATAAPAQAAQQPSNATAPVAAWATTDSRRPNDTITTGDAVVGSWLDDRGKKHTAKSYFTFDLTRFAGKRVVGASIAGAEAHVNDCAKPRSTELWVTRQTGDPTWVRQPREKTKLPGGTGHGCQWDYVEWDAGQAVQQAVASGRLTVALRITEQHQGDPAYGRRYGQLRLFVQYNTTPDAPTGLTVSGKPCGDTPLWVVRSWDGTRLAASVTDPDRFVGDPEARFAWWPQDAPGERTEVVTTAHSGSPAATRLPDTLADGRTYEFAVRGEDGMDASAWSPTCRFTTDYTAPGSPVVASDDFPTVTDPAKSHQGVPGELTFSAPGAADVVAYSWGDGIRQETVPVESPGAPVTVTYTPTGFGRTQLVVRAVDRAGNHSASTHYEFHVHETAPGIWAERYPEVGFPVDVLLLARQPNAVTFTYSVDGGPETTAPVDPAGPTTITLPAVTLPSPVITGWTTDAAGRKSAVSSAEIRVDGVAPEIELTPYDQVAGLPVELSVRAAQTGAVSVTYRIGSGEPTTVPLGADGTLRTTFTTDLVGWHAVHAVTRNAAGVASAEAETELFSDSGAPTVASTDYPRDQEAGGPGIPGAFTFTSPRPGVTAFRYALAYGEEQEVAAVDGAATVQITPMSPQSYYVRVRGVGANGLTTDDTYYHITVRRWLPQVASPQFPPGVAPGQPFEIVVTPTLPGSTEAVLAFDWTNQVVVPVGPDGTARHTHTQGQWGSSIRITTRTATGATSGEAHGYFPVG</sequence>
<evidence type="ECO:0000256" key="2">
    <source>
        <dbReference type="SAM" id="SignalP"/>
    </source>
</evidence>
<evidence type="ECO:0000313" key="3">
    <source>
        <dbReference type="EMBL" id="MFC5058504.1"/>
    </source>
</evidence>
<feature type="signal peptide" evidence="2">
    <location>
        <begin position="1"/>
        <end position="31"/>
    </location>
</feature>
<dbReference type="Proteomes" id="UP001595833">
    <property type="component" value="Unassembled WGS sequence"/>
</dbReference>
<name>A0ABV9Y809_9PSEU</name>
<proteinExistence type="predicted"/>
<feature type="chain" id="PRO_5045377838" description="Fibronectin type-III domain-containing protein" evidence="2">
    <location>
        <begin position="32"/>
        <end position="769"/>
    </location>
</feature>
<feature type="region of interest" description="Disordered" evidence="1">
    <location>
        <begin position="586"/>
        <end position="609"/>
    </location>
</feature>
<accession>A0ABV9Y809</accession>
<organism evidence="3 4">
    <name type="scientific">Saccharothrix xinjiangensis</name>
    <dbReference type="NCBI Taxonomy" id="204798"/>
    <lineage>
        <taxon>Bacteria</taxon>
        <taxon>Bacillati</taxon>
        <taxon>Actinomycetota</taxon>
        <taxon>Actinomycetes</taxon>
        <taxon>Pseudonocardiales</taxon>
        <taxon>Pseudonocardiaceae</taxon>
        <taxon>Saccharothrix</taxon>
    </lineage>
</organism>
<protein>
    <recommendedName>
        <fullName evidence="5">Fibronectin type-III domain-containing protein</fullName>
    </recommendedName>
</protein>
<reference evidence="4" key="1">
    <citation type="journal article" date="2019" name="Int. J. Syst. Evol. Microbiol.">
        <title>The Global Catalogue of Microorganisms (GCM) 10K type strain sequencing project: providing services to taxonomists for standard genome sequencing and annotation.</title>
        <authorList>
            <consortium name="The Broad Institute Genomics Platform"/>
            <consortium name="The Broad Institute Genome Sequencing Center for Infectious Disease"/>
            <person name="Wu L."/>
            <person name="Ma J."/>
        </authorList>
    </citation>
    <scope>NUCLEOTIDE SEQUENCE [LARGE SCALE GENOMIC DNA]</scope>
    <source>
        <strain evidence="4">KCTC 12848</strain>
    </source>
</reference>